<keyword evidence="2" id="KW-1185">Reference proteome</keyword>
<name>A0A4C1WPR0_EUMVA</name>
<dbReference type="EMBL" id="BGZK01000626">
    <property type="protein sequence ID" value="GBP53486.1"/>
    <property type="molecule type" value="Genomic_DNA"/>
</dbReference>
<organism evidence="1 2">
    <name type="scientific">Eumeta variegata</name>
    <name type="common">Bagworm moth</name>
    <name type="synonym">Eumeta japonica</name>
    <dbReference type="NCBI Taxonomy" id="151549"/>
    <lineage>
        <taxon>Eukaryota</taxon>
        <taxon>Metazoa</taxon>
        <taxon>Ecdysozoa</taxon>
        <taxon>Arthropoda</taxon>
        <taxon>Hexapoda</taxon>
        <taxon>Insecta</taxon>
        <taxon>Pterygota</taxon>
        <taxon>Neoptera</taxon>
        <taxon>Endopterygota</taxon>
        <taxon>Lepidoptera</taxon>
        <taxon>Glossata</taxon>
        <taxon>Ditrysia</taxon>
        <taxon>Tineoidea</taxon>
        <taxon>Psychidae</taxon>
        <taxon>Oiketicinae</taxon>
        <taxon>Eumeta</taxon>
    </lineage>
</organism>
<evidence type="ECO:0000313" key="2">
    <source>
        <dbReference type="Proteomes" id="UP000299102"/>
    </source>
</evidence>
<dbReference type="AlphaFoldDB" id="A0A4C1WPR0"/>
<sequence length="266" mass="29635">MVIPRVKISTNCGFHNRLQGEVSGHDELSNGSGIHAKGTFTRRPIRNRCGVLFTCSCPILAARNECSELRSRPSKPHLNAATEDGGPLPFIFDTRSKEIQQVSVVAAMFTQIGLPYAGPVCFERLSALLTVRAKTQGARLSPLSCRRNKTCSNRNLYSARNQCGGDAISAMCGVSLKDRCGNSNVRERCRLKEDVVTRIEKVQLYNLLFVVIEIKFVVNLKLLRGILIVGTDFVDPKYDRAKPIWLQHENVHKMSYLTNLTGLFDP</sequence>
<gene>
    <name evidence="1" type="ORF">EVAR_49673_1</name>
</gene>
<proteinExistence type="predicted"/>
<dbReference type="OrthoDB" id="425681at2759"/>
<accession>A0A4C1WPR0</accession>
<comment type="caution">
    <text evidence="1">The sequence shown here is derived from an EMBL/GenBank/DDBJ whole genome shotgun (WGS) entry which is preliminary data.</text>
</comment>
<dbReference type="Proteomes" id="UP000299102">
    <property type="component" value="Unassembled WGS sequence"/>
</dbReference>
<reference evidence="1 2" key="1">
    <citation type="journal article" date="2019" name="Commun. Biol.">
        <title>The bagworm genome reveals a unique fibroin gene that provides high tensile strength.</title>
        <authorList>
            <person name="Kono N."/>
            <person name="Nakamura H."/>
            <person name="Ohtoshi R."/>
            <person name="Tomita M."/>
            <person name="Numata K."/>
            <person name="Arakawa K."/>
        </authorList>
    </citation>
    <scope>NUCLEOTIDE SEQUENCE [LARGE SCALE GENOMIC DNA]</scope>
</reference>
<protein>
    <submittedName>
        <fullName evidence="1">Uncharacterized protein</fullName>
    </submittedName>
</protein>
<evidence type="ECO:0000313" key="1">
    <source>
        <dbReference type="EMBL" id="GBP53486.1"/>
    </source>
</evidence>